<feature type="compositionally biased region" description="Polar residues" evidence="3">
    <location>
        <begin position="1122"/>
        <end position="1135"/>
    </location>
</feature>
<dbReference type="GO" id="GO:0005737">
    <property type="term" value="C:cytoplasm"/>
    <property type="evidence" value="ECO:0007669"/>
    <property type="project" value="TreeGrafter"/>
</dbReference>
<feature type="compositionally biased region" description="Polar residues" evidence="3">
    <location>
        <begin position="709"/>
        <end position="725"/>
    </location>
</feature>
<evidence type="ECO:0000259" key="4">
    <source>
        <dbReference type="PROSITE" id="PS50191"/>
    </source>
</evidence>
<feature type="compositionally biased region" description="Basic residues" evidence="3">
    <location>
        <begin position="1033"/>
        <end position="1048"/>
    </location>
</feature>
<dbReference type="PROSITE" id="PS50191">
    <property type="entry name" value="CRAL_TRIO"/>
    <property type="match status" value="1"/>
</dbReference>
<feature type="region of interest" description="Disordered" evidence="3">
    <location>
        <begin position="2441"/>
        <end position="2483"/>
    </location>
</feature>
<feature type="region of interest" description="Disordered" evidence="3">
    <location>
        <begin position="1950"/>
        <end position="2008"/>
    </location>
</feature>
<feature type="compositionally biased region" description="Basic and acidic residues" evidence="3">
    <location>
        <begin position="1425"/>
        <end position="1435"/>
    </location>
</feature>
<feature type="compositionally biased region" description="Basic and acidic residues" evidence="3">
    <location>
        <begin position="557"/>
        <end position="578"/>
    </location>
</feature>
<keyword evidence="2" id="KW-0175">Coiled coil</keyword>
<proteinExistence type="predicted"/>
<feature type="region of interest" description="Disordered" evidence="3">
    <location>
        <begin position="1414"/>
        <end position="1435"/>
    </location>
</feature>
<dbReference type="GO" id="GO:0005085">
    <property type="term" value="F:guanyl-nucleotide exchange factor activity"/>
    <property type="evidence" value="ECO:0007669"/>
    <property type="project" value="UniProtKB-KW"/>
</dbReference>
<dbReference type="PANTHER" id="PTHR22826:SF211">
    <property type="entry name" value="LD43457P"/>
    <property type="match status" value="1"/>
</dbReference>
<dbReference type="KEGG" id="aplc:110983040"/>
<feature type="region of interest" description="Disordered" evidence="3">
    <location>
        <begin position="1448"/>
        <end position="1472"/>
    </location>
</feature>
<feature type="compositionally biased region" description="Polar residues" evidence="3">
    <location>
        <begin position="1451"/>
        <end position="1471"/>
    </location>
</feature>
<keyword evidence="5" id="KW-1185">Reference proteome</keyword>
<name>A0A8B7Z2J6_ACAPL</name>
<feature type="compositionally biased region" description="Polar residues" evidence="3">
    <location>
        <begin position="843"/>
        <end position="864"/>
    </location>
</feature>
<feature type="compositionally biased region" description="Low complexity" evidence="3">
    <location>
        <begin position="865"/>
        <end position="877"/>
    </location>
</feature>
<gene>
    <name evidence="6" type="primary">LOC110983040</name>
</gene>
<dbReference type="SUPFAM" id="SSF46966">
    <property type="entry name" value="Spectrin repeat"/>
    <property type="match status" value="1"/>
</dbReference>
<feature type="coiled-coil region" evidence="2">
    <location>
        <begin position="1631"/>
        <end position="1689"/>
    </location>
</feature>
<feature type="compositionally biased region" description="Polar residues" evidence="3">
    <location>
        <begin position="1067"/>
        <end position="1081"/>
    </location>
</feature>
<feature type="region of interest" description="Disordered" evidence="3">
    <location>
        <begin position="949"/>
        <end position="968"/>
    </location>
</feature>
<feature type="compositionally biased region" description="Basic residues" evidence="3">
    <location>
        <begin position="1238"/>
        <end position="1253"/>
    </location>
</feature>
<feature type="compositionally biased region" description="Basic and acidic residues" evidence="3">
    <location>
        <begin position="2186"/>
        <end position="2199"/>
    </location>
</feature>
<dbReference type="InterPro" id="IPR051336">
    <property type="entry name" value="RhoGEF_Guanine_NuclExch_SF"/>
</dbReference>
<dbReference type="GeneID" id="110983040"/>
<reference evidence="6" key="1">
    <citation type="submission" date="2025-08" db="UniProtKB">
        <authorList>
            <consortium name="RefSeq"/>
        </authorList>
    </citation>
    <scope>IDENTIFICATION</scope>
</reference>
<feature type="region of interest" description="Disordered" evidence="3">
    <location>
        <begin position="708"/>
        <end position="739"/>
    </location>
</feature>
<dbReference type="OrthoDB" id="10004999at2759"/>
<feature type="region of interest" description="Disordered" evidence="3">
    <location>
        <begin position="1122"/>
        <end position="1151"/>
    </location>
</feature>
<feature type="compositionally biased region" description="Polar residues" evidence="3">
    <location>
        <begin position="1092"/>
        <end position="1103"/>
    </location>
</feature>
<feature type="compositionally biased region" description="Polar residues" evidence="3">
    <location>
        <begin position="1713"/>
        <end position="1733"/>
    </location>
</feature>
<dbReference type="InterPro" id="IPR001251">
    <property type="entry name" value="CRAL-TRIO_dom"/>
</dbReference>
<evidence type="ECO:0000256" key="1">
    <source>
        <dbReference type="ARBA" id="ARBA00022658"/>
    </source>
</evidence>
<feature type="compositionally biased region" description="Basic and acidic residues" evidence="3">
    <location>
        <begin position="1226"/>
        <end position="1237"/>
    </location>
</feature>
<evidence type="ECO:0000313" key="5">
    <source>
        <dbReference type="Proteomes" id="UP000694845"/>
    </source>
</evidence>
<feature type="compositionally biased region" description="Basic and acidic residues" evidence="3">
    <location>
        <begin position="1955"/>
        <end position="1964"/>
    </location>
</feature>
<feature type="region of interest" description="Disordered" evidence="3">
    <location>
        <begin position="828"/>
        <end position="884"/>
    </location>
</feature>
<evidence type="ECO:0000256" key="2">
    <source>
        <dbReference type="SAM" id="Coils"/>
    </source>
</evidence>
<evidence type="ECO:0000313" key="6">
    <source>
        <dbReference type="RefSeq" id="XP_022097606.1"/>
    </source>
</evidence>
<dbReference type="Gene3D" id="1.20.58.60">
    <property type="match status" value="1"/>
</dbReference>
<feature type="compositionally biased region" description="Basic and acidic residues" evidence="3">
    <location>
        <begin position="590"/>
        <end position="601"/>
    </location>
</feature>
<feature type="compositionally biased region" description="Basic and acidic residues" evidence="3">
    <location>
        <begin position="1980"/>
        <end position="1999"/>
    </location>
</feature>
<feature type="compositionally biased region" description="Polar residues" evidence="3">
    <location>
        <begin position="2165"/>
        <end position="2183"/>
    </location>
</feature>
<dbReference type="PANTHER" id="PTHR22826">
    <property type="entry name" value="RHO GUANINE EXCHANGE FACTOR-RELATED"/>
    <property type="match status" value="1"/>
</dbReference>
<evidence type="ECO:0000256" key="3">
    <source>
        <dbReference type="SAM" id="MobiDB-lite"/>
    </source>
</evidence>
<organism evidence="5 6">
    <name type="scientific">Acanthaster planci</name>
    <name type="common">Crown-of-thorns starfish</name>
    <dbReference type="NCBI Taxonomy" id="133434"/>
    <lineage>
        <taxon>Eukaryota</taxon>
        <taxon>Metazoa</taxon>
        <taxon>Echinodermata</taxon>
        <taxon>Eleutherozoa</taxon>
        <taxon>Asterozoa</taxon>
        <taxon>Asteroidea</taxon>
        <taxon>Valvatacea</taxon>
        <taxon>Valvatida</taxon>
        <taxon>Acanthasteridae</taxon>
        <taxon>Acanthaster</taxon>
    </lineage>
</organism>
<feature type="region of interest" description="Disordered" evidence="3">
    <location>
        <begin position="1028"/>
        <end position="1106"/>
    </location>
</feature>
<sequence>MALRGKVVYFQDDQFFFSRAPRMPEDDIIMSEVAILTGGRDQHGRPIIAFPARYHTILESKVKASGMDSLLRYYIDITRVADRKRGFAFVTDLRFSTLDFILLMKSILNSIQAEMKGAIGTCVLYAILPLNKKTHKDTLTHLALRQSKKKMNKNIIPPYFQSVAIDDEVELYNYIEKSHLTPELGGYLQYSHRDWVAFRKIVEPLFGNFEFVQVRLSDTYQHLSAMAKTNVGHSKEQLQQTHSQLQETYYDIRRGLQLDQVLDQCEELLARFSSCDEEDVFTVLAQKPVFKETKEMVEGCRDQLIAAKKKIEDDWHSTSSWIIQAIQLIEYREDVNKLLDWLKSKKERDLQHVADIADNLSRAEMLCNHFETGFLLKAEEKMSRVSDLVQQGEEMAMNNGNSSRGEIMTLANTLKQHSKDFQNALQKHQHILQSVYRFHQLYNEARRWYISCIKFLPPDLYDLYTDLKSHSQSHDSQALRLQWEEDVRRFLHKHPLMAKEELKQVKLIPEDIGAASLKKKGRLLSYRCLILTNLLSHRLKISASNIRDILKWQSEIRNRSDDSASHQSERLPSSDRMHKVSSSNSLDSSDQTRHEKPDKGRQGKSHLAKTKVEKEDFHNRGTQTPDRVRRHNKQRDIYPDNSNSVEDTDDDPLIQKIGHPGSFYDKYSNRQGQIMSDDDAADGIRKTQEDVQRNKNISTMAEREIAHAQQASVSQPTVLTEQTVRGHSPSRQSSREYSSQKYGIYGDSDFEDDTAVTIHHKGHPPLPQGLSEYLLPGNQMHHQDNHFILSSSDPSNVVGENQISNYGLMQPDPTQTTRYPPQLGAYDAHSQHTAVPNGAPAILNTNQSSSLDLHSQPENRTSPYQLRPTSSSQRSLPQRPPMSFHGSLMNIHQLHVDNDFSATGEPHARHNEVLNSSPLTKHRSLINLSQSPIMDQTHSGIIQNNSIQTSPVRSNHKVYSSPSSGGNASMQDSRIYLAEDGSVNPYWSVRPLLQHGMSEPNVNTPFHDDVASPYSQVLTNLMTVRQVTSARPFRSRKRPNLAHSKSKKINTLDSHSVSRSEMDLQSVPRNHSLPNGLSVSEQALHHDEPSHEQSSPPNITASAYPSVVGSDPQVEYYKKLYSSSTPQLNHSTSASGHKKREYTLDPSGHTWMHDIPVTQTRRSPQLSARIPSSLPLSPLALLELEVAKETMDAKDAKIEDEYNEEQKRRQGVIDSIVNQSKSSIISHDERASLDRIQSKGHKGRSLEKRKKHANALSPPRNVDEKLRNSSPNVFISREGQYLSLHQNGQSSSFQPQEVGMKLENGWKRHFRDSFVSPVVAYHSTPVSVHRPSAKHQFSLSTTLPQDQQIQALLTSNERDYRQREQLVGNAQRHTVYKVGESPGISTAVYPRDQVRRRQAEMNWRQEHLRELDLSPKTQPHLLGPHLRDETSSEPLSDWREQHLQDLGITPSMPQSNLRYNPTSRNPSSISASEDYDWRNQHLIDLGISPNMHQFTGNQVPTQAETSVGFLIEGTKNDWRKQHLLELGLSPNMHLSRQKQRSVIERESTRNLESNSALGLNKPVEPIACQRAVTRSVDLRDSVQNIAPMTGRSQGVNESGRSLDDMDEIHQLTDETAKKSFRFAHLSDETILDAEEKVQEELAQKLHLLELKLKAEETSLMYSDLLDTEKAGLNLELRDLDQEEAALQRDTNHQGISHLIQLNGDVRPTHLIGQRNQQVAKSPQPTPSEENVLSQRFKRSQPVHASQHPGQPGKIQGDQYTAVNKDQSSHPRLLQGAVQPSVTWTTQCQEANQHRGYHATLSNADSAKQVKAQLLFNDNDEGAKNGAKKLPQESVGSRDVLQKIGSGTVKIMEKSLYKVNPNQSDIIEYKSYNGTSDVNKVKDKANGDIHVANTQDVLDDQHHTVSAQVQDHSVAGADAKQIDLVNHHGNIDAQKSADSGRRIVNSVSGYGEGQELVDKPAKDDSSMLVLPDNRYNGGSREPTRKEPNGVMKEEKNESDKSVTNATKRHQALVNSRDVEIKELVDNERMLEADRVVPREDLKQTLSERDHTAADYIACALGMDFVNDKASLTVQPYSNSSKSITQQLDEQRLELNNQNTPRVNLPKSQGSLDEGPCSPIRQWLKEKESLEIESGQSGYSEQNLTGRVEDEKISNVDFAHSAVESPINASHAQSPTMRAQSTSPIRQWLREQEEKEARLKQDSSMIDLGKGSDVRPVGSSGDLESSRDLKQSPDSTRRRTNSLIPIPVDSKRIPGALKHAPSETRQKSSSSIPVYKGLSKSSPKEPSPSLNLEVAEKAPEHTLETLASPGIRSRKSNPYSKIPVKKVYTALKEGGYLEEKHHQQKSQQLPASEKQKTHSKVQHSDDPNSERSGPVLQRQGTFTKEPRPTLTREGTFTIDTEQGRQESQDAIIQRKATEEKNAHHSSGIFSPLALVLDHMVKKGNTSTPVGKQEKQDWKKHPDSTEETFENSSTESSMSPTTKSTVVVSKNPTTNLHNTKNYYISVQNNDTNNKGEITAPGVLGQRVYNGSYNGLTESDRKEQDDLDDSELEKMMTTKSQLAEIRNLEIENRHLAYERKEIEAHLIKNIKQQAHVSDEG</sequence>
<keyword evidence="1" id="KW-0344">Guanine-nucleotide releasing factor</keyword>
<feature type="domain" description="CRAL-TRIO" evidence="4">
    <location>
        <begin position="24"/>
        <end position="192"/>
    </location>
</feature>
<feature type="region of interest" description="Disordered" evidence="3">
    <location>
        <begin position="1713"/>
        <end position="1771"/>
    </location>
</feature>
<feature type="compositionally biased region" description="Basic and acidic residues" evidence="3">
    <location>
        <begin position="2449"/>
        <end position="2461"/>
    </location>
</feature>
<feature type="region of interest" description="Disordered" evidence="3">
    <location>
        <begin position="557"/>
        <end position="652"/>
    </location>
</feature>
<dbReference type="Proteomes" id="UP000694845">
    <property type="component" value="Unplaced"/>
</dbReference>
<feature type="compositionally biased region" description="Basic and acidic residues" evidence="3">
    <location>
        <begin position="610"/>
        <end position="619"/>
    </location>
</feature>
<dbReference type="RefSeq" id="XP_022097606.1">
    <property type="nucleotide sequence ID" value="XM_022241914.1"/>
</dbReference>
<feature type="compositionally biased region" description="Low complexity" evidence="3">
    <location>
        <begin position="2467"/>
        <end position="2482"/>
    </location>
</feature>
<feature type="compositionally biased region" description="Basic and acidic residues" evidence="3">
    <location>
        <begin position="2222"/>
        <end position="2235"/>
    </location>
</feature>
<feature type="compositionally biased region" description="Basic and acidic residues" evidence="3">
    <location>
        <begin position="2292"/>
        <end position="2301"/>
    </location>
</feature>
<feature type="region of interest" description="Disordered" evidence="3">
    <location>
        <begin position="2164"/>
        <end position="2405"/>
    </location>
</feature>
<feature type="region of interest" description="Disordered" evidence="3">
    <location>
        <begin position="1223"/>
        <end position="1267"/>
    </location>
</feature>
<protein>
    <submittedName>
        <fullName evidence="6">Uncharacterized protein LOC110983040 isoform X1</fullName>
    </submittedName>
</protein>
<accession>A0A8B7Z2J6</accession>
<feature type="compositionally biased region" description="Low complexity" evidence="3">
    <location>
        <begin position="729"/>
        <end position="739"/>
    </location>
</feature>